<dbReference type="InterPro" id="IPR015927">
    <property type="entry name" value="Peptidase_S24_S26A/B/C"/>
</dbReference>
<dbReference type="InterPro" id="IPR036286">
    <property type="entry name" value="LexA/Signal_pep-like_sf"/>
</dbReference>
<keyword evidence="2" id="KW-0378">Hydrolase</keyword>
<dbReference type="Gene3D" id="2.10.109.10">
    <property type="entry name" value="Umud Fragment, subunit A"/>
    <property type="match status" value="1"/>
</dbReference>
<dbReference type="PANTHER" id="PTHR33516:SF2">
    <property type="entry name" value="LEXA REPRESSOR-RELATED"/>
    <property type="match status" value="1"/>
</dbReference>
<dbReference type="AlphaFoldDB" id="A0A2R5F499"/>
<reference evidence="2 3" key="1">
    <citation type="journal article" date="2018" name="Environ. Microbiol.">
        <title>Isolation and genomic characterization of Novimethylophilus kurashikiensis gen. nov. sp. nov., a new lanthanide-dependent methylotrophic species of Methylophilaceae.</title>
        <authorList>
            <person name="Lv H."/>
            <person name="Sahin N."/>
            <person name="Tani A."/>
        </authorList>
    </citation>
    <scope>NUCLEOTIDE SEQUENCE [LARGE SCALE GENOMIC DNA]</scope>
    <source>
        <strain evidence="2 3">La2-4</strain>
    </source>
</reference>
<keyword evidence="3" id="KW-1185">Reference proteome</keyword>
<dbReference type="SUPFAM" id="SSF51306">
    <property type="entry name" value="LexA/Signal peptidase"/>
    <property type="match status" value="1"/>
</dbReference>
<evidence type="ECO:0000313" key="3">
    <source>
        <dbReference type="Proteomes" id="UP000245081"/>
    </source>
</evidence>
<dbReference type="Pfam" id="PF00717">
    <property type="entry name" value="Peptidase_S24"/>
    <property type="match status" value="1"/>
</dbReference>
<dbReference type="Proteomes" id="UP000245081">
    <property type="component" value="Unassembled WGS sequence"/>
</dbReference>
<dbReference type="EMBL" id="BDOQ01000003">
    <property type="protein sequence ID" value="GBG13256.1"/>
    <property type="molecule type" value="Genomic_DNA"/>
</dbReference>
<protein>
    <submittedName>
        <fullName evidence="2">DNA polymerase V</fullName>
        <ecNumber evidence="2">3.4.21.-</ecNumber>
    </submittedName>
</protein>
<dbReference type="OrthoDB" id="9802364at2"/>
<dbReference type="GO" id="GO:0016787">
    <property type="term" value="F:hydrolase activity"/>
    <property type="evidence" value="ECO:0007669"/>
    <property type="project" value="UniProtKB-KW"/>
</dbReference>
<proteinExistence type="predicted"/>
<evidence type="ECO:0000259" key="1">
    <source>
        <dbReference type="Pfam" id="PF00717"/>
    </source>
</evidence>
<evidence type="ECO:0000313" key="2">
    <source>
        <dbReference type="EMBL" id="GBG13256.1"/>
    </source>
</evidence>
<dbReference type="InterPro" id="IPR050077">
    <property type="entry name" value="LexA_repressor"/>
</dbReference>
<comment type="caution">
    <text evidence="2">The sequence shown here is derived from an EMBL/GenBank/DDBJ whole genome shotgun (WGS) entry which is preliminary data.</text>
</comment>
<dbReference type="RefSeq" id="WP_109014477.1">
    <property type="nucleotide sequence ID" value="NZ_BDOQ01000003.1"/>
</dbReference>
<feature type="domain" description="Peptidase S24/S26A/S26B/S26C" evidence="1">
    <location>
        <begin position="35"/>
        <end position="152"/>
    </location>
</feature>
<sequence>MLSVSPQPRLTARPTAIIPPSGFVTYRDRPLTRIPLLLSKIAAGFPSPADDYVQAALSPTEYLVSNKSATFFMTMQGDSLLDIGILHGDILVIDRTPPPHPGDIVVALAENEFLIRILGRDSSNTLCLLAANHRDLPMPTSGKDDWEIWGKVTGIMRKFK</sequence>
<name>A0A2R5F499_9PROT</name>
<dbReference type="InterPro" id="IPR039418">
    <property type="entry name" value="LexA-like"/>
</dbReference>
<organism evidence="2 3">
    <name type="scientific">Novimethylophilus kurashikiensis</name>
    <dbReference type="NCBI Taxonomy" id="1825523"/>
    <lineage>
        <taxon>Bacteria</taxon>
        <taxon>Pseudomonadati</taxon>
        <taxon>Pseudomonadota</taxon>
        <taxon>Betaproteobacteria</taxon>
        <taxon>Nitrosomonadales</taxon>
        <taxon>Methylophilaceae</taxon>
        <taxon>Novimethylophilus</taxon>
    </lineage>
</organism>
<dbReference type="EC" id="3.4.21.-" evidence="2"/>
<dbReference type="CDD" id="cd06529">
    <property type="entry name" value="S24_LexA-like"/>
    <property type="match status" value="1"/>
</dbReference>
<accession>A0A2R5F499</accession>
<dbReference type="PANTHER" id="PTHR33516">
    <property type="entry name" value="LEXA REPRESSOR"/>
    <property type="match status" value="1"/>
</dbReference>
<gene>
    <name evidence="2" type="primary">umuD</name>
    <name evidence="2" type="ORF">NMK_0800</name>
</gene>